<keyword evidence="2" id="KW-1185">Reference proteome</keyword>
<accession>A0ABS9KYE4</accession>
<reference evidence="1" key="1">
    <citation type="submission" date="2022-01" db="EMBL/GenBank/DDBJ databases">
        <authorList>
            <person name="Jo J.-H."/>
            <person name="Im W.-T."/>
        </authorList>
    </citation>
    <scope>NUCLEOTIDE SEQUENCE</scope>
    <source>
        <strain evidence="1">NA20</strain>
    </source>
</reference>
<dbReference type="Proteomes" id="UP001165367">
    <property type="component" value="Unassembled WGS sequence"/>
</dbReference>
<dbReference type="EMBL" id="JAKLTR010000020">
    <property type="protein sequence ID" value="MCG2617365.1"/>
    <property type="molecule type" value="Genomic_DNA"/>
</dbReference>
<dbReference type="RefSeq" id="WP_237876060.1">
    <property type="nucleotide sequence ID" value="NZ_JAKLTR010000020.1"/>
</dbReference>
<dbReference type="InterPro" id="IPR036709">
    <property type="entry name" value="Autotransporte_beta_dom_sf"/>
</dbReference>
<proteinExistence type="predicted"/>
<comment type="caution">
    <text evidence="1">The sequence shown here is derived from an EMBL/GenBank/DDBJ whole genome shotgun (WGS) entry which is preliminary data.</text>
</comment>
<evidence type="ECO:0008006" key="3">
    <source>
        <dbReference type="Google" id="ProtNLM"/>
    </source>
</evidence>
<protein>
    <recommendedName>
        <fullName evidence="3">Outer membrane protein beta-barrel domain-containing protein</fullName>
    </recommendedName>
</protein>
<gene>
    <name evidence="1" type="ORF">LZZ85_23915</name>
</gene>
<name>A0ABS9KYE4_9BACT</name>
<sequence>MKKVFLAVAFTVAGFVGVNAQKDFKFGAGVVAALPIGDAGDISNFAAGLELQGELGFSDKLKGVATTGYTHFFGKDLGFGTKIKFGAVPILVGVRGYLSENFFVTGQVGYGLFTGDADGGGFAYKPQVGYDAGKFQLALSYQGISDDVTISTLGLSGIIKF</sequence>
<evidence type="ECO:0000313" key="2">
    <source>
        <dbReference type="Proteomes" id="UP001165367"/>
    </source>
</evidence>
<dbReference type="SUPFAM" id="SSF103515">
    <property type="entry name" value="Autotransporter"/>
    <property type="match status" value="1"/>
</dbReference>
<evidence type="ECO:0000313" key="1">
    <source>
        <dbReference type="EMBL" id="MCG2617365.1"/>
    </source>
</evidence>
<organism evidence="1 2">
    <name type="scientific">Terrimonas ginsenosidimutans</name>
    <dbReference type="NCBI Taxonomy" id="2908004"/>
    <lineage>
        <taxon>Bacteria</taxon>
        <taxon>Pseudomonadati</taxon>
        <taxon>Bacteroidota</taxon>
        <taxon>Chitinophagia</taxon>
        <taxon>Chitinophagales</taxon>
        <taxon>Chitinophagaceae</taxon>
        <taxon>Terrimonas</taxon>
    </lineage>
</organism>